<dbReference type="KEGG" id="pphr:APZ00_23685"/>
<sequence length="95" mass="9963">MEFAMTGTLVLSLLGGGIYCIVAGFFLTFSFAELVETRNSSRFSAALAVVSALFWPVALVVATLAALMMRPKAGPVLGQQARARAATQPAERLAA</sequence>
<dbReference type="STRING" id="121719.APZ00_23685"/>
<evidence type="ECO:0000313" key="2">
    <source>
        <dbReference type="EMBL" id="ALV29672.1"/>
    </source>
</evidence>
<evidence type="ECO:0000256" key="1">
    <source>
        <dbReference type="SAM" id="Phobius"/>
    </source>
</evidence>
<keyword evidence="3" id="KW-1185">Reference proteome</keyword>
<proteinExistence type="predicted"/>
<gene>
    <name evidence="2" type="ORF">APZ00_23685</name>
</gene>
<organism evidence="2 3">
    <name type="scientific">Pannonibacter phragmitetus</name>
    <dbReference type="NCBI Taxonomy" id="121719"/>
    <lineage>
        <taxon>Bacteria</taxon>
        <taxon>Pseudomonadati</taxon>
        <taxon>Pseudomonadota</taxon>
        <taxon>Alphaproteobacteria</taxon>
        <taxon>Hyphomicrobiales</taxon>
        <taxon>Stappiaceae</taxon>
        <taxon>Pannonibacter</taxon>
    </lineage>
</organism>
<feature type="transmembrane region" description="Helical" evidence="1">
    <location>
        <begin position="43"/>
        <end position="67"/>
    </location>
</feature>
<keyword evidence="1" id="KW-1133">Transmembrane helix</keyword>
<evidence type="ECO:0000313" key="3">
    <source>
        <dbReference type="Proteomes" id="UP000064921"/>
    </source>
</evidence>
<keyword evidence="1" id="KW-0812">Transmembrane</keyword>
<feature type="transmembrane region" description="Helical" evidence="1">
    <location>
        <begin position="7"/>
        <end position="31"/>
    </location>
</feature>
<dbReference type="Proteomes" id="UP000064921">
    <property type="component" value="Chromosome"/>
</dbReference>
<dbReference type="EMBL" id="CP013068">
    <property type="protein sequence ID" value="ALV29672.1"/>
    <property type="molecule type" value="Genomic_DNA"/>
</dbReference>
<dbReference type="AlphaFoldDB" id="A0A0U3N9W4"/>
<accession>A0A0U3N9W4</accession>
<reference evidence="2 3" key="1">
    <citation type="submission" date="2015-10" db="EMBL/GenBank/DDBJ databases">
        <title>The world's first case of liver abscess caused by Pannonibacter phragmitetus.</title>
        <authorList>
            <person name="Ming D."/>
            <person name="Wang M."/>
            <person name="Zhou Y."/>
            <person name="Jiang T."/>
            <person name="Hu S."/>
        </authorList>
    </citation>
    <scope>NUCLEOTIDE SEQUENCE [LARGE SCALE GENOMIC DNA]</scope>
    <source>
        <strain evidence="2 3">31801</strain>
    </source>
</reference>
<name>A0A0U3N9W4_9HYPH</name>
<protein>
    <submittedName>
        <fullName evidence="2">Uncharacterized protein</fullName>
    </submittedName>
</protein>
<keyword evidence="1" id="KW-0472">Membrane</keyword>